<dbReference type="Gene3D" id="1.10.10.10">
    <property type="entry name" value="Winged helix-like DNA-binding domain superfamily/Winged helix DNA-binding domain"/>
    <property type="match status" value="1"/>
</dbReference>
<organism evidence="14 15">
    <name type="scientific">Hydra vulgaris</name>
    <name type="common">Hydra</name>
    <name type="synonym">Hydra attenuata</name>
    <dbReference type="NCBI Taxonomy" id="6087"/>
    <lineage>
        <taxon>Eukaryota</taxon>
        <taxon>Metazoa</taxon>
        <taxon>Cnidaria</taxon>
        <taxon>Hydrozoa</taxon>
        <taxon>Hydroidolina</taxon>
        <taxon>Anthoathecata</taxon>
        <taxon>Aplanulata</taxon>
        <taxon>Hydridae</taxon>
        <taxon>Hydra</taxon>
    </lineage>
</organism>
<evidence type="ECO:0000256" key="1">
    <source>
        <dbReference type="ARBA" id="ARBA00010140"/>
    </source>
</evidence>
<accession>A0ABM4DF05</accession>
<evidence type="ECO:0000256" key="5">
    <source>
        <dbReference type="ARBA" id="ARBA00022840"/>
    </source>
</evidence>
<dbReference type="EC" id="5.6.2.4" evidence="9"/>
<dbReference type="SUPFAM" id="SSF158702">
    <property type="entry name" value="Sec63 N-terminal domain-like"/>
    <property type="match status" value="1"/>
</dbReference>
<evidence type="ECO:0000256" key="6">
    <source>
        <dbReference type="ARBA" id="ARBA00023235"/>
    </source>
</evidence>
<evidence type="ECO:0000256" key="3">
    <source>
        <dbReference type="ARBA" id="ARBA00022801"/>
    </source>
</evidence>
<dbReference type="GeneID" id="101239840"/>
<dbReference type="Proteomes" id="UP001652625">
    <property type="component" value="Chromosome 13"/>
</dbReference>
<keyword evidence="4 15" id="KW-0347">Helicase</keyword>
<dbReference type="Gene3D" id="3.40.50.300">
    <property type="entry name" value="P-loop containing nucleotide triphosphate hydrolases"/>
    <property type="match status" value="2"/>
</dbReference>
<dbReference type="InterPro" id="IPR001650">
    <property type="entry name" value="Helicase_C-like"/>
</dbReference>
<dbReference type="InterPro" id="IPR052247">
    <property type="entry name" value="Meiotic_Crossover_Helicase"/>
</dbReference>
<reference evidence="15" key="1">
    <citation type="submission" date="2025-08" db="UniProtKB">
        <authorList>
            <consortium name="RefSeq"/>
        </authorList>
    </citation>
    <scope>IDENTIFICATION</scope>
</reference>
<dbReference type="Pfam" id="PF02889">
    <property type="entry name" value="Sec63"/>
    <property type="match status" value="1"/>
</dbReference>
<evidence type="ECO:0000256" key="10">
    <source>
        <dbReference type="ARBA" id="ARBA00048988"/>
    </source>
</evidence>
<comment type="similarity">
    <text evidence="1">Belongs to the helicase family. SKI2 subfamily.</text>
</comment>
<evidence type="ECO:0000256" key="4">
    <source>
        <dbReference type="ARBA" id="ARBA00022806"/>
    </source>
</evidence>
<dbReference type="Gene3D" id="1.10.3380.10">
    <property type="entry name" value="Sec63 N-terminal domain-like domain"/>
    <property type="match status" value="1"/>
</dbReference>
<evidence type="ECO:0000313" key="15">
    <source>
        <dbReference type="RefSeq" id="XP_065672993.1"/>
    </source>
</evidence>
<dbReference type="Pfam" id="PF23445">
    <property type="entry name" value="WHD_SNRNP200"/>
    <property type="match status" value="1"/>
</dbReference>
<dbReference type="SUPFAM" id="SSF52540">
    <property type="entry name" value="P-loop containing nucleoside triphosphate hydrolases"/>
    <property type="match status" value="1"/>
</dbReference>
<dbReference type="PROSITE" id="PS51194">
    <property type="entry name" value="HELICASE_CTER"/>
    <property type="match status" value="1"/>
</dbReference>
<dbReference type="SMART" id="SM00490">
    <property type="entry name" value="HELICc"/>
    <property type="match status" value="1"/>
</dbReference>
<sequence>MDSPKPFLISSADGSVTKLKSVREIPEEYRRVFPFLYFNALQSKLFDKVMYSDNPIVVCSPTGSGKTVLFELCIIRFLLKSGASHSLYKVVYMAPIKALCNERYQDWNEKFGMFGLRCTELTGDTDLDDLQELQYSNIIFTTPEKWDNLTRKWKDYKSLFQSVRLFMIDEVHLLNDNARGATMEAVVSRMKTVQVAINNEKSKTDNKDMRFIAVSATIPNVDDIAAWLDTGFLPAFGVSLGNEYRPVQLKKVVLGYEPEKKSDFLFDLTLSYKLSGVIRTYSDNKPTLIFCSTRKSVVQAAGILVKDQRNFIDSRQRQRLFSYANTIHDSKLQDCVKHGCGYHHAGLNMNDRKRIEEIFSTGDLPVLVCTSTLAMGVNLPAHLVIIKGTMHYEMSSTVEYSEAQILQMMGRAGRPQFDTSATAVVMTKNQNKKRYEDLVSGNQNIESSLHHHLTEHLNAEIVLGTIENADVAQDWLKSTFLYRRMQENPKYYGAPEGLDKDAIGKRLQAMCLLSLKSLKTLHLVTCDSSYQLKSTETGKLLARYCVDLKTMKLFSTVNGKEDMADMVSLLSNAEEFKEITIRQNEKKILNMLNKDKDQVTIRFPLSSKISSTAMKINCLLQAALGCLSVIEFSLLQDTAKIFQIGQRISRFMMEYFLLQNNFQAALNSVLLCKCIRAKLWENSPYVSRQLEKIGATLSAALVNAGLTSFQKMEETNPREIELVLNRHPPFGSQVKELISSLPKVDLKVEQEGIFSSTQANILVKIMLLNNKDVQHHQHLLIIGDADNKIVFKQKLFLHNFHGHAWSKKITVIRSFVNAAISVNLINLHYVGLDVQTSFTPVYSVDLNKNFYEENSYIADSTFKKMKPYVDCNHKCVNKMNCGHRCCKPVLQRISESNKKSSKGEPSSLQKLPPKRSKATCKQELQNFNLVTSKNVINGLKAFSYKPKRSGYIKNDNDQNENQVCKRQKLSDGGILSQVNTFQSLRAQNSFYDDFSVSNLFDDITTDQKLTDVEETIDQFGRFEEDFYKDTMVKVDQSQMVPVLNKFDNDKDYFSSMNLVTRAFFLNHSTTSVKANLLPNRMNNSNCSLTSKTLIPEPTTSHSDAKMLKIPNKKAKLSKLCYNITNTCNNSHINPSFIFDSKYSRNIEDHSEYLNSLSSMSHETNFSFQKKISLAETKHLNDCKLSNIPTKNPIPHCGYIKTSNLMHVDGDCEDNKKILEKTRANSFNVIHENSQQTDSQYEVKNPLILDNNKKKILESLNTIHNAQLENKDFSSGFEKIETPTVNKLQKTDINVFDETEFKISDENRGSKQLVSKSISNDCSYPQLSKSLSSTDYSHAKRKLYFSKKEKESITENWQSSIFKINNQVQFGNMVQKLQDNPDDNFDFIDM</sequence>
<dbReference type="InterPro" id="IPR011545">
    <property type="entry name" value="DEAD/DEAH_box_helicase_dom"/>
</dbReference>
<dbReference type="CDD" id="cd18795">
    <property type="entry name" value="SF2_C_Ski2"/>
    <property type="match status" value="1"/>
</dbReference>
<dbReference type="SMART" id="SM00973">
    <property type="entry name" value="Sec63"/>
    <property type="match status" value="1"/>
</dbReference>
<dbReference type="Pfam" id="PF00271">
    <property type="entry name" value="Helicase_C"/>
    <property type="match status" value="1"/>
</dbReference>
<name>A0ABM4DF05_HYDVU</name>
<dbReference type="InterPro" id="IPR057842">
    <property type="entry name" value="WH_MER3"/>
</dbReference>
<comment type="catalytic activity">
    <reaction evidence="8">
        <text>Couples ATP hydrolysis with the unwinding of duplex DNA by translocating in the 3'-5' direction.</text>
        <dbReference type="EC" id="5.6.2.4"/>
    </reaction>
</comment>
<dbReference type="SUPFAM" id="SSF46785">
    <property type="entry name" value="Winged helix' DNA-binding domain"/>
    <property type="match status" value="1"/>
</dbReference>
<dbReference type="InterPro" id="IPR036388">
    <property type="entry name" value="WH-like_DNA-bd_sf"/>
</dbReference>
<evidence type="ECO:0000313" key="14">
    <source>
        <dbReference type="Proteomes" id="UP001652625"/>
    </source>
</evidence>
<evidence type="ECO:0000256" key="9">
    <source>
        <dbReference type="ARBA" id="ARBA00034808"/>
    </source>
</evidence>
<dbReference type="InterPro" id="IPR014001">
    <property type="entry name" value="Helicase_ATP-bd"/>
</dbReference>
<feature type="region of interest" description="Disordered" evidence="11">
    <location>
        <begin position="896"/>
        <end position="916"/>
    </location>
</feature>
<feature type="domain" description="Helicase ATP-binding" evidence="12">
    <location>
        <begin position="47"/>
        <end position="236"/>
    </location>
</feature>
<evidence type="ECO:0000256" key="11">
    <source>
        <dbReference type="SAM" id="MobiDB-lite"/>
    </source>
</evidence>
<keyword evidence="6" id="KW-0413">Isomerase</keyword>
<feature type="domain" description="Helicase C-terminal" evidence="13">
    <location>
        <begin position="273"/>
        <end position="461"/>
    </location>
</feature>
<dbReference type="InterPro" id="IPR036390">
    <property type="entry name" value="WH_DNA-bd_sf"/>
</dbReference>
<proteinExistence type="inferred from homology"/>
<keyword evidence="5" id="KW-0067">ATP-binding</keyword>
<dbReference type="GO" id="GO:0004386">
    <property type="term" value="F:helicase activity"/>
    <property type="evidence" value="ECO:0007669"/>
    <property type="project" value="UniProtKB-KW"/>
</dbReference>
<dbReference type="PANTHER" id="PTHR47835:SF3">
    <property type="entry name" value="HELICASE FOR MEIOSIS 1"/>
    <property type="match status" value="1"/>
</dbReference>
<keyword evidence="3" id="KW-0378">Hydrolase</keyword>
<evidence type="ECO:0000256" key="2">
    <source>
        <dbReference type="ARBA" id="ARBA00022741"/>
    </source>
</evidence>
<comment type="catalytic activity">
    <reaction evidence="10">
        <text>ATP + H2O = ADP + phosphate + H(+)</text>
        <dbReference type="Rhea" id="RHEA:13065"/>
        <dbReference type="ChEBI" id="CHEBI:15377"/>
        <dbReference type="ChEBI" id="CHEBI:15378"/>
        <dbReference type="ChEBI" id="CHEBI:30616"/>
        <dbReference type="ChEBI" id="CHEBI:43474"/>
        <dbReference type="ChEBI" id="CHEBI:456216"/>
        <dbReference type="EC" id="5.6.2.4"/>
    </reaction>
</comment>
<gene>
    <name evidence="15" type="primary">LOC101239840</name>
</gene>
<dbReference type="SMART" id="SM00487">
    <property type="entry name" value="DEXDc"/>
    <property type="match status" value="1"/>
</dbReference>
<keyword evidence="14" id="KW-1185">Reference proteome</keyword>
<dbReference type="Pfam" id="PF00270">
    <property type="entry name" value="DEAD"/>
    <property type="match status" value="1"/>
</dbReference>
<dbReference type="InterPro" id="IPR027417">
    <property type="entry name" value="P-loop_NTPase"/>
</dbReference>
<keyword evidence="2" id="KW-0547">Nucleotide-binding</keyword>
<keyword evidence="7" id="KW-0469">Meiosis</keyword>
<protein>
    <recommendedName>
        <fullName evidence="9">DNA 3'-5' helicase</fullName>
        <ecNumber evidence="9">5.6.2.4</ecNumber>
    </recommendedName>
</protein>
<dbReference type="PROSITE" id="PS51192">
    <property type="entry name" value="HELICASE_ATP_BIND_1"/>
    <property type="match status" value="1"/>
</dbReference>
<evidence type="ECO:0000256" key="8">
    <source>
        <dbReference type="ARBA" id="ARBA00034617"/>
    </source>
</evidence>
<evidence type="ECO:0000256" key="7">
    <source>
        <dbReference type="ARBA" id="ARBA00023254"/>
    </source>
</evidence>
<dbReference type="RefSeq" id="XP_065672993.1">
    <property type="nucleotide sequence ID" value="XM_065816921.1"/>
</dbReference>
<dbReference type="PANTHER" id="PTHR47835">
    <property type="entry name" value="HFM1, ATP DEPENDENT DNA HELICASE HOMOLOG"/>
    <property type="match status" value="1"/>
</dbReference>
<evidence type="ECO:0000259" key="13">
    <source>
        <dbReference type="PROSITE" id="PS51194"/>
    </source>
</evidence>
<evidence type="ECO:0000259" key="12">
    <source>
        <dbReference type="PROSITE" id="PS51192"/>
    </source>
</evidence>
<dbReference type="InterPro" id="IPR004179">
    <property type="entry name" value="Sec63-dom"/>
</dbReference>